<accession>A0AAP0J1K0</accession>
<sequence length="66" mass="6820">MSAGAAAVATGVVLLDASFREALPGQVRAPAVFKCVRVTAIEDGEDEYAYQAAVRIGGHVFKGVLV</sequence>
<dbReference type="GO" id="GO:0005634">
    <property type="term" value="C:nucleus"/>
    <property type="evidence" value="ECO:0007669"/>
    <property type="project" value="TreeGrafter"/>
</dbReference>
<proteinExistence type="predicted"/>
<dbReference type="NCBIfam" id="TIGR01624">
    <property type="entry name" value="LRP1_Cterm"/>
    <property type="match status" value="1"/>
</dbReference>
<dbReference type="InterPro" id="IPR006511">
    <property type="entry name" value="SHI_C"/>
</dbReference>
<dbReference type="PANTHER" id="PTHR31604:SF30">
    <property type="entry name" value="PROTEIN LATERAL ROOT PRIMORDIUM 1"/>
    <property type="match status" value="1"/>
</dbReference>
<dbReference type="AlphaFoldDB" id="A0AAP0J1K0"/>
<organism evidence="1 2">
    <name type="scientific">Stephania cephalantha</name>
    <dbReference type="NCBI Taxonomy" id="152367"/>
    <lineage>
        <taxon>Eukaryota</taxon>
        <taxon>Viridiplantae</taxon>
        <taxon>Streptophyta</taxon>
        <taxon>Embryophyta</taxon>
        <taxon>Tracheophyta</taxon>
        <taxon>Spermatophyta</taxon>
        <taxon>Magnoliopsida</taxon>
        <taxon>Ranunculales</taxon>
        <taxon>Menispermaceae</taxon>
        <taxon>Menispermoideae</taxon>
        <taxon>Cissampelideae</taxon>
        <taxon>Stephania</taxon>
    </lineage>
</organism>
<keyword evidence="2" id="KW-1185">Reference proteome</keyword>
<dbReference type="InterPro" id="IPR007818">
    <property type="entry name" value="SHI"/>
</dbReference>
<dbReference type="PANTHER" id="PTHR31604">
    <property type="entry name" value="PROTEIN LATERAL ROOT PRIMORDIUM 1"/>
    <property type="match status" value="1"/>
</dbReference>
<protein>
    <submittedName>
        <fullName evidence="1">Uncharacterized protein</fullName>
    </submittedName>
</protein>
<name>A0AAP0J1K0_9MAGN</name>
<evidence type="ECO:0000313" key="2">
    <source>
        <dbReference type="Proteomes" id="UP001419268"/>
    </source>
</evidence>
<evidence type="ECO:0000313" key="1">
    <source>
        <dbReference type="EMBL" id="KAK9125055.1"/>
    </source>
</evidence>
<dbReference type="GO" id="GO:0003700">
    <property type="term" value="F:DNA-binding transcription factor activity"/>
    <property type="evidence" value="ECO:0007669"/>
    <property type="project" value="InterPro"/>
</dbReference>
<reference evidence="1 2" key="1">
    <citation type="submission" date="2024-01" db="EMBL/GenBank/DDBJ databases">
        <title>Genome assemblies of Stephania.</title>
        <authorList>
            <person name="Yang L."/>
        </authorList>
    </citation>
    <scope>NUCLEOTIDE SEQUENCE [LARGE SCALE GENOMIC DNA]</scope>
    <source>
        <strain evidence="1">JXDWG</strain>
        <tissue evidence="1">Leaf</tissue>
    </source>
</reference>
<dbReference type="Proteomes" id="UP001419268">
    <property type="component" value="Unassembled WGS sequence"/>
</dbReference>
<gene>
    <name evidence="1" type="ORF">Scep_013901</name>
</gene>
<dbReference type="GO" id="GO:0045893">
    <property type="term" value="P:positive regulation of DNA-templated transcription"/>
    <property type="evidence" value="ECO:0007669"/>
    <property type="project" value="TreeGrafter"/>
</dbReference>
<dbReference type="GO" id="GO:0003677">
    <property type="term" value="F:DNA binding"/>
    <property type="evidence" value="ECO:0007669"/>
    <property type="project" value="TreeGrafter"/>
</dbReference>
<dbReference type="Pfam" id="PF05142">
    <property type="entry name" value="DUF702"/>
    <property type="match status" value="1"/>
</dbReference>
<dbReference type="EMBL" id="JBBNAG010000006">
    <property type="protein sequence ID" value="KAK9125055.1"/>
    <property type="molecule type" value="Genomic_DNA"/>
</dbReference>
<comment type="caution">
    <text evidence="1">The sequence shown here is derived from an EMBL/GenBank/DDBJ whole genome shotgun (WGS) entry which is preliminary data.</text>
</comment>